<evidence type="ECO:0000313" key="4">
    <source>
        <dbReference type="Proteomes" id="UP000308730"/>
    </source>
</evidence>
<protein>
    <submittedName>
        <fullName evidence="3">Uncharacterized protein</fullName>
    </submittedName>
</protein>
<evidence type="ECO:0000256" key="2">
    <source>
        <dbReference type="SAM" id="SignalP"/>
    </source>
</evidence>
<feature type="signal peptide" evidence="2">
    <location>
        <begin position="1"/>
        <end position="23"/>
    </location>
</feature>
<dbReference type="Proteomes" id="UP000308730">
    <property type="component" value="Unassembled WGS sequence"/>
</dbReference>
<feature type="compositionally biased region" description="Basic and acidic residues" evidence="1">
    <location>
        <begin position="27"/>
        <end position="39"/>
    </location>
</feature>
<dbReference type="PRINTS" id="PR01217">
    <property type="entry name" value="PRICHEXTENSN"/>
</dbReference>
<comment type="caution">
    <text evidence="3">The sequence shown here is derived from an EMBL/GenBank/DDBJ whole genome shotgun (WGS) entry which is preliminary data.</text>
</comment>
<keyword evidence="2" id="KW-0732">Signal</keyword>
<sequence>MKFSRSSFILATLASSSSFKALAAPTDSRDQRSVARDDLTTTLGSLPIPSLPGAPTSSDGHSSDSKHHARQVPNVAGTLGSIFPGAGSSSTPATAPPSKSDDPSGTPGDGSSSSQPAARSLESRDIGDLVNTVMGILATLLGKAPTAAQVAQAKSILAAVPSGNVPGSHAAFAIGQQNDVAPSDNSTAPAGNSTSVATPAPGNDTDLQAADILALAAMAAAMPPGTPVPVPGVPVSIPGVPVPIPGVPVPIPGVPVPLPALPVPLPGLPVPLPGLPVPLPGLPVPLPPLPVPLPPLPVVSPSPPSGPPTPPSPPAGAPTPPSPPAGPAPPSPPAGAAPSS</sequence>
<name>A0A4S4MCS7_9APHY</name>
<reference evidence="3 4" key="1">
    <citation type="submission" date="2019-02" db="EMBL/GenBank/DDBJ databases">
        <title>Genome sequencing of the rare red list fungi Antrodiella citrinella (Flaviporus citrinellus).</title>
        <authorList>
            <person name="Buettner E."/>
            <person name="Kellner H."/>
        </authorList>
    </citation>
    <scope>NUCLEOTIDE SEQUENCE [LARGE SCALE GENOMIC DNA]</scope>
    <source>
        <strain evidence="3 4">DSM 108506</strain>
    </source>
</reference>
<feature type="compositionally biased region" description="Low complexity" evidence="1">
    <location>
        <begin position="84"/>
        <end position="116"/>
    </location>
</feature>
<feature type="region of interest" description="Disordered" evidence="1">
    <location>
        <begin position="179"/>
        <end position="203"/>
    </location>
</feature>
<gene>
    <name evidence="3" type="ORF">EUX98_g7939</name>
</gene>
<evidence type="ECO:0000256" key="1">
    <source>
        <dbReference type="SAM" id="MobiDB-lite"/>
    </source>
</evidence>
<evidence type="ECO:0000313" key="3">
    <source>
        <dbReference type="EMBL" id="THH23239.1"/>
    </source>
</evidence>
<proteinExistence type="predicted"/>
<feature type="chain" id="PRO_5020448986" evidence="2">
    <location>
        <begin position="24"/>
        <end position="340"/>
    </location>
</feature>
<organism evidence="3 4">
    <name type="scientific">Antrodiella citrinella</name>
    <dbReference type="NCBI Taxonomy" id="2447956"/>
    <lineage>
        <taxon>Eukaryota</taxon>
        <taxon>Fungi</taxon>
        <taxon>Dikarya</taxon>
        <taxon>Basidiomycota</taxon>
        <taxon>Agaricomycotina</taxon>
        <taxon>Agaricomycetes</taxon>
        <taxon>Polyporales</taxon>
        <taxon>Steccherinaceae</taxon>
        <taxon>Antrodiella</taxon>
    </lineage>
</organism>
<keyword evidence="4" id="KW-1185">Reference proteome</keyword>
<feature type="region of interest" description="Disordered" evidence="1">
    <location>
        <begin position="20"/>
        <end position="123"/>
    </location>
</feature>
<feature type="region of interest" description="Disordered" evidence="1">
    <location>
        <begin position="292"/>
        <end position="340"/>
    </location>
</feature>
<accession>A0A4S4MCS7</accession>
<feature type="compositionally biased region" description="Polar residues" evidence="1">
    <location>
        <begin position="179"/>
        <end position="197"/>
    </location>
</feature>
<dbReference type="EMBL" id="SGPM01000376">
    <property type="protein sequence ID" value="THH23239.1"/>
    <property type="molecule type" value="Genomic_DNA"/>
</dbReference>
<dbReference type="AlphaFoldDB" id="A0A4S4MCS7"/>